<gene>
    <name evidence="1" type="ORF">NUW58_g3177</name>
</gene>
<dbReference type="EMBL" id="JAPDGR010000465">
    <property type="protein sequence ID" value="KAJ2989992.1"/>
    <property type="molecule type" value="Genomic_DNA"/>
</dbReference>
<reference evidence="1" key="1">
    <citation type="submission" date="2022-10" db="EMBL/GenBank/DDBJ databases">
        <title>Genome Sequence of Xylaria curta.</title>
        <authorList>
            <person name="Buettner E."/>
        </authorList>
    </citation>
    <scope>NUCLEOTIDE SEQUENCE</scope>
    <source>
        <strain evidence="1">Babe10</strain>
    </source>
</reference>
<evidence type="ECO:0000313" key="1">
    <source>
        <dbReference type="EMBL" id="KAJ2989992.1"/>
    </source>
</evidence>
<evidence type="ECO:0000313" key="2">
    <source>
        <dbReference type="Proteomes" id="UP001143856"/>
    </source>
</evidence>
<dbReference type="Proteomes" id="UP001143856">
    <property type="component" value="Unassembled WGS sequence"/>
</dbReference>
<comment type="caution">
    <text evidence="1">The sequence shown here is derived from an EMBL/GenBank/DDBJ whole genome shotgun (WGS) entry which is preliminary data.</text>
</comment>
<keyword evidence="2" id="KW-1185">Reference proteome</keyword>
<accession>A0ACC1PEW6</accession>
<proteinExistence type="predicted"/>
<sequence length="278" mass="31222">MNGLQLFTTIRCDPKLLKAADQGFSDIGWNQTPSPFYMLDLHRDRMLKAAIHWRWDTAVRTLEGREGIKTLEHFLRTNVTDADGTPYQAKVLIGQEGVLSLVKKPTGPANLNNLFPSSLPAPSGQAARDSPAVGTAPERNFEFEILVDKHTTPKSQFTHFKTTHRPMYEEARHRAGILNLTDKKEVLLVNSEDGSIMEGSITTPHFWRNGRWVTPPIPREFDMARGSGGNYGTSRRWALERNIVVEEVVYANSLADGEECWISNALKGRRAAAFSNYL</sequence>
<organism evidence="1 2">
    <name type="scientific">Xylaria curta</name>
    <dbReference type="NCBI Taxonomy" id="42375"/>
    <lineage>
        <taxon>Eukaryota</taxon>
        <taxon>Fungi</taxon>
        <taxon>Dikarya</taxon>
        <taxon>Ascomycota</taxon>
        <taxon>Pezizomycotina</taxon>
        <taxon>Sordariomycetes</taxon>
        <taxon>Xylariomycetidae</taxon>
        <taxon>Xylariales</taxon>
        <taxon>Xylariaceae</taxon>
        <taxon>Xylaria</taxon>
    </lineage>
</organism>
<protein>
    <submittedName>
        <fullName evidence="1">Uncharacterized protein</fullName>
    </submittedName>
</protein>
<name>A0ACC1PEW6_9PEZI</name>